<protein>
    <submittedName>
        <fullName evidence="2">Uncharacterized protein</fullName>
    </submittedName>
</protein>
<sequence length="94" mass="10194">MGAPGPPPRGVAPSSAGAIIARRKTRLRSKTSAERARGGNKKEVIKKAVVCAWSVWWRRADVGPSLRPVAACRRLSRVDNARRLTGPLTIQLRA</sequence>
<feature type="region of interest" description="Disordered" evidence="1">
    <location>
        <begin position="1"/>
        <end position="40"/>
    </location>
</feature>
<feature type="non-terminal residue" evidence="2">
    <location>
        <position position="94"/>
    </location>
</feature>
<evidence type="ECO:0000313" key="2">
    <source>
        <dbReference type="EMBL" id="CAH2067036.1"/>
    </source>
</evidence>
<feature type="compositionally biased region" description="Basic and acidic residues" evidence="1">
    <location>
        <begin position="31"/>
        <end position="40"/>
    </location>
</feature>
<keyword evidence="3" id="KW-1185">Reference proteome</keyword>
<evidence type="ECO:0000313" key="3">
    <source>
        <dbReference type="Proteomes" id="UP000837857"/>
    </source>
</evidence>
<organism evidence="2 3">
    <name type="scientific">Iphiclides podalirius</name>
    <name type="common">scarce swallowtail</name>
    <dbReference type="NCBI Taxonomy" id="110791"/>
    <lineage>
        <taxon>Eukaryota</taxon>
        <taxon>Metazoa</taxon>
        <taxon>Ecdysozoa</taxon>
        <taxon>Arthropoda</taxon>
        <taxon>Hexapoda</taxon>
        <taxon>Insecta</taxon>
        <taxon>Pterygota</taxon>
        <taxon>Neoptera</taxon>
        <taxon>Endopterygota</taxon>
        <taxon>Lepidoptera</taxon>
        <taxon>Glossata</taxon>
        <taxon>Ditrysia</taxon>
        <taxon>Papilionoidea</taxon>
        <taxon>Papilionidae</taxon>
        <taxon>Papilioninae</taxon>
        <taxon>Iphiclides</taxon>
    </lineage>
</organism>
<dbReference type="EMBL" id="OW152816">
    <property type="protein sequence ID" value="CAH2067036.1"/>
    <property type="molecule type" value="Genomic_DNA"/>
</dbReference>
<reference evidence="2" key="1">
    <citation type="submission" date="2022-03" db="EMBL/GenBank/DDBJ databases">
        <authorList>
            <person name="Martin H S."/>
        </authorList>
    </citation>
    <scope>NUCLEOTIDE SEQUENCE</scope>
</reference>
<gene>
    <name evidence="2" type="ORF">IPOD504_LOCUS13697</name>
</gene>
<name>A0ABN8ITS0_9NEOP</name>
<accession>A0ABN8ITS0</accession>
<evidence type="ECO:0000256" key="1">
    <source>
        <dbReference type="SAM" id="MobiDB-lite"/>
    </source>
</evidence>
<dbReference type="Proteomes" id="UP000837857">
    <property type="component" value="Chromosome 4"/>
</dbReference>
<feature type="compositionally biased region" description="Pro residues" evidence="1">
    <location>
        <begin position="1"/>
        <end position="10"/>
    </location>
</feature>
<proteinExistence type="predicted"/>